<accession>A0A9J7GXV1</accession>
<evidence type="ECO:0000256" key="11">
    <source>
        <dbReference type="SAM" id="Coils"/>
    </source>
</evidence>
<dbReference type="PROSITE" id="PS50096">
    <property type="entry name" value="IQ"/>
    <property type="match status" value="2"/>
</dbReference>
<reference evidence="13" key="1">
    <citation type="journal article" date="2018" name="Biotechnol. Bioeng.">
        <title>A reference genome of the Chinese hamster based on a hybrid assembly strategy.</title>
        <authorList>
            <person name="Rupp O."/>
            <person name="MacDonald M.L."/>
            <person name="Li S."/>
            <person name="Dhiman H."/>
            <person name="Polson S."/>
            <person name="Griep S."/>
            <person name="Heffner K."/>
            <person name="Hernandez I."/>
            <person name="Brinkrolf K."/>
            <person name="Jadhav V."/>
            <person name="Samoudi M."/>
            <person name="Hao H."/>
            <person name="Kingham B."/>
            <person name="Goesmann A."/>
            <person name="Betenbaugh M.J."/>
            <person name="Lewis N.E."/>
            <person name="Borth N."/>
            <person name="Lee K.H."/>
        </authorList>
    </citation>
    <scope>NUCLEOTIDE SEQUENCE [LARGE SCALE GENOMIC DNA]</scope>
    <source>
        <strain evidence="13">17A/GY</strain>
    </source>
</reference>
<feature type="coiled-coil region" evidence="11">
    <location>
        <begin position="440"/>
        <end position="467"/>
    </location>
</feature>
<dbReference type="AlphaFoldDB" id="A0A9J7GXV1"/>
<evidence type="ECO:0000256" key="9">
    <source>
        <dbReference type="ARBA" id="ARBA00064910"/>
    </source>
</evidence>
<evidence type="ECO:0000256" key="12">
    <source>
        <dbReference type="SAM" id="MobiDB-lite"/>
    </source>
</evidence>
<dbReference type="InterPro" id="IPR027417">
    <property type="entry name" value="P-loop_NTPase"/>
</dbReference>
<dbReference type="Gene3D" id="1.20.5.190">
    <property type="match status" value="1"/>
</dbReference>
<keyword evidence="5 11" id="KW-0175">Coiled coil</keyword>
<evidence type="ECO:0000256" key="6">
    <source>
        <dbReference type="ARBA" id="ARBA00023136"/>
    </source>
</evidence>
<feature type="compositionally biased region" description="Pro residues" evidence="12">
    <location>
        <begin position="776"/>
        <end position="786"/>
    </location>
</feature>
<feature type="region of interest" description="Disordered" evidence="12">
    <location>
        <begin position="749"/>
        <end position="792"/>
    </location>
</feature>
<keyword evidence="4" id="KW-0677">Repeat</keyword>
<reference evidence="13" key="2">
    <citation type="journal article" date="2020" name="Biotechnol. Bioeng.">
        <title>Chromosome-scale scaffolds for the Chinese hamster reference genome assembly to facilitate the study of the CHO epigenome.</title>
        <authorList>
            <person name="Hilliard W."/>
            <person name="MacDonald M."/>
            <person name="Lee K.H."/>
        </authorList>
    </citation>
    <scope>NUCLEOTIDE SEQUENCE [LARGE SCALE GENOMIC DNA]</scope>
    <source>
        <strain evidence="13">17A/GY</strain>
    </source>
</reference>
<feature type="region of interest" description="Disordered" evidence="12">
    <location>
        <begin position="132"/>
        <end position="158"/>
    </location>
</feature>
<dbReference type="GO" id="GO:0060170">
    <property type="term" value="C:ciliary membrane"/>
    <property type="evidence" value="ECO:0007669"/>
    <property type="project" value="UniProtKB-SubCell"/>
</dbReference>
<dbReference type="Pfam" id="PF00612">
    <property type="entry name" value="IQ"/>
    <property type="match status" value="2"/>
</dbReference>
<evidence type="ECO:0000256" key="4">
    <source>
        <dbReference type="ARBA" id="ARBA00022737"/>
    </source>
</evidence>
<feature type="region of interest" description="Disordered" evidence="12">
    <location>
        <begin position="663"/>
        <end position="702"/>
    </location>
</feature>
<evidence type="ECO:0000256" key="1">
    <source>
        <dbReference type="ARBA" id="ARBA00004522"/>
    </source>
</evidence>
<dbReference type="RefSeq" id="XP_035300684.1">
    <property type="nucleotide sequence ID" value="XM_035444793.1"/>
</dbReference>
<feature type="compositionally biased region" description="Polar residues" evidence="12">
    <location>
        <begin position="871"/>
        <end position="880"/>
    </location>
</feature>
<dbReference type="InterPro" id="IPR052318">
    <property type="entry name" value="CellDiv_DevSignal_Domain"/>
</dbReference>
<keyword evidence="13" id="KW-1185">Reference proteome</keyword>
<keyword evidence="6" id="KW-0472">Membrane</keyword>
<dbReference type="GeneID" id="100761808"/>
<dbReference type="PANTHER" id="PTHR22590">
    <property type="entry name" value="MYOSIN MOTOR DOMAIN-CONTAINING PROTEIN"/>
    <property type="match status" value="1"/>
</dbReference>
<name>A0A9J7GXV1_CRIGR</name>
<dbReference type="PANTHER" id="PTHR22590:SF3">
    <property type="entry name" value="IQ DOMAIN-CONTAINING PROTEIN E"/>
    <property type="match status" value="1"/>
</dbReference>
<feature type="compositionally biased region" description="Pro residues" evidence="12">
    <location>
        <begin position="926"/>
        <end position="935"/>
    </location>
</feature>
<sequence>MATLGTPAHWTTPLQPLSSEWTTPLQPLSAENPFGLLKLQLGGWLQEREPPLRAGSPGFNSCIKRNRNSSGEKVRLRSTTPGERMVGPAPGLTLRARAQDSPSIRGMSTSGALRPPHGCHDSGVAGRLPTLRADLPSPRTPRSAATMSQGTADLASETGDDSLSAITFDSDFETKTKRKGFHKPPSTSPKSPYYSKPKKVTSWRSLKTAGSMPLSSRISLTPQKLWLGTSKHGSMTQPLSSMVTSEHAWIHPPSCTPDHLTEAVRAKRADPRRSGNHGHISGNSVYREKEDMYDEIIELKKSLHMQKSDVDLMRTKLRRLEEENNRKDRQIEQLLDPGRGPDFVRTLAEKRPDTGWVITGLKQRIFKLEQQCKEKDNTINKLQTDMKTTNLEEMRIAMETYYEEIHRLQTLLASTDASGKKPIMEKKLGVKRQKKMSSALLNLTRSVQELTEENQSLKEDLDRMLSNSPTVSKIKGYVDWSKPRLLRRIAELEKKVSSAESPKPSASELVKPNPLVSSSSNISVQKQPKGDQPKEDLPKEDSSEDQEHLRGALKVLKGERSVLQAQLLEKDEEMNKLLQAKMDLEKELEMAREGEKERQEQERALREKIEALTSKCQELEEAKRQERDLTVAVTQEVPCDCSVPSILGMGGTCHLCLQAPPELHAPSPCSDHSKPDSDNEPSEHNSDSQEAESQPPTPCSEERRDAAIRILQAQWKAHRHKKRKAALDEAATVLQAAFRGHLARSRLLRSKAPASRSPSLLDLPSIPTELQRSPTPRVPSPISPPEDSPEQEEAITVIQSILRGYLAQARFIANCCRGIAASQKGAVSAMPSESTSPPSLAASPGAIRVGLSPKEELRETAAIEPAPSRPSVPNSPQSGHWDSPPPCDLEAVPQSSVKDVICLDVCDERSSSAASTQPSLVASSPGLPPMSPPPVEDVCSDDSDDIIFSPFLPRKKSPSPF</sequence>
<dbReference type="Proteomes" id="UP001108280">
    <property type="component" value="Chromosome 4"/>
</dbReference>
<feature type="region of interest" description="Disordered" evidence="12">
    <location>
        <begin position="99"/>
        <end position="118"/>
    </location>
</feature>
<feature type="compositionally biased region" description="Basic and acidic residues" evidence="12">
    <location>
        <begin position="671"/>
        <end position="687"/>
    </location>
</feature>
<dbReference type="FunFam" id="1.20.5.190:FF:000025">
    <property type="entry name" value="IQ motif containing E"/>
    <property type="match status" value="1"/>
</dbReference>
<proteinExistence type="predicted"/>
<dbReference type="SUPFAM" id="SSF52540">
    <property type="entry name" value="P-loop containing nucleoside triphosphate hydrolases"/>
    <property type="match status" value="1"/>
</dbReference>
<dbReference type="CDD" id="cd23767">
    <property type="entry name" value="IQCD"/>
    <property type="match status" value="1"/>
</dbReference>
<keyword evidence="7" id="KW-0966">Cell projection</keyword>
<comment type="function">
    <text evidence="8">Component of the EvC complex that positively regulates ciliary Hedgehog (Hh) signaling. Required for proper limb morphogenesis.</text>
</comment>
<feature type="compositionally biased region" description="Polar residues" evidence="12">
    <location>
        <begin position="100"/>
        <end position="111"/>
    </location>
</feature>
<evidence type="ECO:0000256" key="5">
    <source>
        <dbReference type="ARBA" id="ARBA00023054"/>
    </source>
</evidence>
<dbReference type="SMART" id="SM00015">
    <property type="entry name" value="IQ"/>
    <property type="match status" value="2"/>
</dbReference>
<feature type="compositionally biased region" description="Basic and acidic residues" evidence="12">
    <location>
        <begin position="528"/>
        <end position="548"/>
    </location>
</feature>
<feature type="compositionally biased region" description="Polar residues" evidence="12">
    <location>
        <begin position="515"/>
        <end position="526"/>
    </location>
</feature>
<dbReference type="CTD" id="23288"/>
<reference evidence="14" key="3">
    <citation type="submission" date="2025-08" db="UniProtKB">
        <authorList>
            <consortium name="RefSeq"/>
        </authorList>
    </citation>
    <scope>IDENTIFICATION</scope>
    <source>
        <strain evidence="14">17A/GY</strain>
        <tissue evidence="14">Liver</tissue>
    </source>
</reference>
<evidence type="ECO:0000256" key="2">
    <source>
        <dbReference type="ARBA" id="ARBA00022475"/>
    </source>
</evidence>
<feature type="region of interest" description="Disordered" evidence="12">
    <location>
        <begin position="856"/>
        <end position="891"/>
    </location>
</feature>
<comment type="subunit">
    <text evidence="9">Component of the EvC complex composed of EFCAB7, IQCE, EVC2 and EVC; built from two subcomplexes, EVC2:EVC and EFCAB7:IQCE. Interacts (via N-terminus) with EFCAB7 (via EF-hands 1 and 2); this interaction anchors the EVC-EVC2 complex in a signaling microdomain at the base of cilia and stimulates the Hedgehog (Hh) pathway. Interacts with EVC2 (via N-terminal end). Interacts with EVC.</text>
</comment>
<feature type="region of interest" description="Disordered" evidence="12">
    <location>
        <begin position="495"/>
        <end position="548"/>
    </location>
</feature>
<feature type="compositionally biased region" description="Polar residues" evidence="12">
    <location>
        <begin position="12"/>
        <end position="26"/>
    </location>
</feature>
<protein>
    <recommendedName>
        <fullName evidence="10">IQ domain-containing protein E</fullName>
    </recommendedName>
</protein>
<feature type="compositionally biased region" description="Low complexity" evidence="12">
    <location>
        <begin position="183"/>
        <end position="195"/>
    </location>
</feature>
<organism evidence="13 14">
    <name type="scientific">Cricetulus griseus</name>
    <name type="common">Chinese hamster</name>
    <name type="synonym">Cricetulus barabensis griseus</name>
    <dbReference type="NCBI Taxonomy" id="10029"/>
    <lineage>
        <taxon>Eukaryota</taxon>
        <taxon>Metazoa</taxon>
        <taxon>Chordata</taxon>
        <taxon>Craniata</taxon>
        <taxon>Vertebrata</taxon>
        <taxon>Euteleostomi</taxon>
        <taxon>Mammalia</taxon>
        <taxon>Eutheria</taxon>
        <taxon>Euarchontoglires</taxon>
        <taxon>Glires</taxon>
        <taxon>Rodentia</taxon>
        <taxon>Myomorpha</taxon>
        <taxon>Muroidea</taxon>
        <taxon>Cricetidae</taxon>
        <taxon>Cricetinae</taxon>
        <taxon>Cricetulus</taxon>
    </lineage>
</organism>
<evidence type="ECO:0000313" key="13">
    <source>
        <dbReference type="Proteomes" id="UP001108280"/>
    </source>
</evidence>
<evidence type="ECO:0000256" key="7">
    <source>
        <dbReference type="ARBA" id="ARBA00023273"/>
    </source>
</evidence>
<feature type="region of interest" description="Disordered" evidence="12">
    <location>
        <begin position="911"/>
        <end position="941"/>
    </location>
</feature>
<evidence type="ECO:0000256" key="10">
    <source>
        <dbReference type="ARBA" id="ARBA00070685"/>
    </source>
</evidence>
<evidence type="ECO:0000256" key="8">
    <source>
        <dbReference type="ARBA" id="ARBA00056481"/>
    </source>
</evidence>
<dbReference type="InterPro" id="IPR000048">
    <property type="entry name" value="IQ_motif_EF-hand-BS"/>
</dbReference>
<feature type="compositionally biased region" description="Low complexity" evidence="12">
    <location>
        <begin position="498"/>
        <end position="508"/>
    </location>
</feature>
<feature type="coiled-coil region" evidence="11">
    <location>
        <begin position="303"/>
        <end position="411"/>
    </location>
</feature>
<feature type="compositionally biased region" description="Polar residues" evidence="12">
    <location>
        <begin position="911"/>
        <end position="922"/>
    </location>
</feature>
<feature type="region of interest" description="Disordered" evidence="12">
    <location>
        <begin position="1"/>
        <end position="26"/>
    </location>
</feature>
<comment type="subcellular location">
    <subcellularLocation>
        <location evidence="1">Cell projection</location>
        <location evidence="1">Cilium membrane</location>
        <topology evidence="1">Peripheral membrane protein</topology>
        <orientation evidence="1">Cytoplasmic side</orientation>
    </subcellularLocation>
</comment>
<evidence type="ECO:0000313" key="14">
    <source>
        <dbReference type="RefSeq" id="XP_035300684.1"/>
    </source>
</evidence>
<evidence type="ECO:0000256" key="3">
    <source>
        <dbReference type="ARBA" id="ARBA00022553"/>
    </source>
</evidence>
<gene>
    <name evidence="14" type="primary">Iqce</name>
</gene>
<feature type="coiled-coil region" evidence="11">
    <location>
        <begin position="567"/>
        <end position="629"/>
    </location>
</feature>
<keyword evidence="3" id="KW-0597">Phosphoprotein</keyword>
<feature type="region of interest" description="Disordered" evidence="12">
    <location>
        <begin position="175"/>
        <end position="198"/>
    </location>
</feature>
<dbReference type="OrthoDB" id="2136082at2759"/>
<keyword evidence="2" id="KW-1003">Cell membrane</keyword>